<evidence type="ECO:0000256" key="7">
    <source>
        <dbReference type="ARBA" id="ARBA00023237"/>
    </source>
</evidence>
<evidence type="ECO:0000256" key="1">
    <source>
        <dbReference type="ARBA" id="ARBA00004571"/>
    </source>
</evidence>
<keyword evidence="5 9" id="KW-0798">TonB box</keyword>
<keyword evidence="4 8" id="KW-0812">Transmembrane</keyword>
<protein>
    <submittedName>
        <fullName evidence="12">TonB-linked outer membrane protein, SusC/RagA family</fullName>
    </submittedName>
</protein>
<accession>A0A1G7Q201</accession>
<evidence type="ECO:0000313" key="13">
    <source>
        <dbReference type="Proteomes" id="UP000199643"/>
    </source>
</evidence>
<dbReference type="InterPro" id="IPR036942">
    <property type="entry name" value="Beta-barrel_TonB_sf"/>
</dbReference>
<evidence type="ECO:0000259" key="11">
    <source>
        <dbReference type="Pfam" id="PF07715"/>
    </source>
</evidence>
<reference evidence="13" key="1">
    <citation type="submission" date="2016-10" db="EMBL/GenBank/DDBJ databases">
        <authorList>
            <person name="Varghese N."/>
            <person name="Submissions S."/>
        </authorList>
    </citation>
    <scope>NUCLEOTIDE SEQUENCE [LARGE SCALE GENOMIC DNA]</scope>
    <source>
        <strain evidence="13">DSM 17933</strain>
    </source>
</reference>
<dbReference type="NCBIfam" id="TIGR04056">
    <property type="entry name" value="OMP_RagA_SusC"/>
    <property type="match status" value="1"/>
</dbReference>
<dbReference type="InterPro" id="IPR039426">
    <property type="entry name" value="TonB-dep_rcpt-like"/>
</dbReference>
<evidence type="ECO:0000256" key="9">
    <source>
        <dbReference type="RuleBase" id="RU003357"/>
    </source>
</evidence>
<dbReference type="GO" id="GO:0009279">
    <property type="term" value="C:cell outer membrane"/>
    <property type="evidence" value="ECO:0007669"/>
    <property type="project" value="UniProtKB-SubCell"/>
</dbReference>
<dbReference type="Pfam" id="PF07715">
    <property type="entry name" value="Plug"/>
    <property type="match status" value="1"/>
</dbReference>
<dbReference type="Gene3D" id="2.40.170.20">
    <property type="entry name" value="TonB-dependent receptor, beta-barrel domain"/>
    <property type="match status" value="1"/>
</dbReference>
<keyword evidence="6 8" id="KW-0472">Membrane</keyword>
<organism evidence="12 13">
    <name type="scientific">Pedobacter terrae</name>
    <dbReference type="NCBI Taxonomy" id="405671"/>
    <lineage>
        <taxon>Bacteria</taxon>
        <taxon>Pseudomonadati</taxon>
        <taxon>Bacteroidota</taxon>
        <taxon>Sphingobacteriia</taxon>
        <taxon>Sphingobacteriales</taxon>
        <taxon>Sphingobacteriaceae</taxon>
        <taxon>Pedobacter</taxon>
    </lineage>
</organism>
<dbReference type="Proteomes" id="UP000199643">
    <property type="component" value="Unassembled WGS sequence"/>
</dbReference>
<dbReference type="RefSeq" id="WP_090496914.1">
    <property type="nucleotide sequence ID" value="NZ_FNCH01000002.1"/>
</dbReference>
<dbReference type="STRING" id="405671.SAMN05421827_102105"/>
<feature type="domain" description="TonB-dependent receptor-like beta-barrel" evidence="10">
    <location>
        <begin position="537"/>
        <end position="914"/>
    </location>
</feature>
<keyword evidence="13" id="KW-1185">Reference proteome</keyword>
<sequence length="1150" mass="127143">MKKSAVTSQLIFSAMRFFTLIYIMLSTMLFVGQASPVNAQQLNVKVSINIKKGSLTELFKTIEKKTGLYFVYTNKDAIEKQNLSGFKAENEAVSTLLDRILPPFQLTYLIEKNQIIIKKSIRIKGKVTDEKGLPLPGVNVIEKGNNNSTSTNLNGEFNLNASNSKALLIFKMIGYQSREIALKGETELNINLSPDETALSDVVVTALGIKRAEKALGYSIATVKGSDVNTVKEVNVINSLAGKVAGVNVVSTGADPGSSSFITIRGQSSIATDNQPLFVVDGVPVAHSLRATSEVGRSSVDYGSPIADISPDDVESITILKGASAAALYGSRAGSGVVLITTKSGSTNKKGLGINFNSNAMYDQAWMFPHFQHTFGGGEYTDDPASSTTSAWGPRLDVGTKHLQWNSPLDASGKPIATDWVSHPNNPQDFYETGSTYTNNISINGKNADGNYRLSYTNLSNKGIVPNTDLKRNTLNLSATYVLHPKLKISTNIGYVNNKSDNRPSAYRESVTQMLYSLPPNMNINDLKNYWKPGRENIEQFSADDSDNPYFVAYQHTNGYDRNRLTGNIQAVYDISKNLSLMVRTGLDMFNEEHETKRPFSSKRFKFGGYGVDNSFFKEQNTDFLLSYKKLFNQDWSLSLSAGGNQMDQTNRFTAQKTESLSIPGVYNIANAQAGTIVNSQYNSRKRINSIYGLGQLSFKDMVFLDVTGRNDWSSTLPAGNNSYFYPSASLSTIVTDVFKIKSDVLSFVKLRANWAQVGSDTDPYQLYNTIPFNQDWGDVKRATIEFNLKNNFLKPEIATSYEFGGDLRFFKSRVGIDVTWYKTNKRNQIINIPTTIASGSSNRLINAGNIQNSGWEIGLNAVPFDGSFKWETNINFTTNENKVIALSEGLKEYSMGSADGDNIRYLIKEGTKIGDFYTPSYTKVTSGPNAGAALLDKTGHYIRNNSEYLKIGNYNPDFTMGFNNTFSYKNFTLNVLLDWRKGGNFYSYVVKSLINAGLTDNTLVGRDAETGGLPWTDSQGKKRNDGMIIPGYIADANGNLTQNTVIIAASDFYNNTYNKYYERLTYSASFLKIREASLTYIFSKKLTRKLPISNLSLSLIGRNLYTWTGNGLGYDPETTMSVTEGFKLGVGHWTLPGTRSFGFKLSCNF</sequence>
<keyword evidence="7 8" id="KW-0998">Cell outer membrane</keyword>
<name>A0A1G7Q201_9SPHI</name>
<dbReference type="SUPFAM" id="SSF49464">
    <property type="entry name" value="Carboxypeptidase regulatory domain-like"/>
    <property type="match status" value="1"/>
</dbReference>
<evidence type="ECO:0000256" key="4">
    <source>
        <dbReference type="ARBA" id="ARBA00022692"/>
    </source>
</evidence>
<dbReference type="OrthoDB" id="9768177at2"/>
<proteinExistence type="inferred from homology"/>
<gene>
    <name evidence="12" type="ORF">SAMN05421827_102105</name>
</gene>
<dbReference type="NCBIfam" id="TIGR04057">
    <property type="entry name" value="SusC_RagA_signa"/>
    <property type="match status" value="1"/>
</dbReference>
<keyword evidence="2 8" id="KW-0813">Transport</keyword>
<dbReference type="AlphaFoldDB" id="A0A1G7Q201"/>
<comment type="similarity">
    <text evidence="8 9">Belongs to the TonB-dependent receptor family.</text>
</comment>
<evidence type="ECO:0000256" key="6">
    <source>
        <dbReference type="ARBA" id="ARBA00023136"/>
    </source>
</evidence>
<dbReference type="InterPro" id="IPR037066">
    <property type="entry name" value="Plug_dom_sf"/>
</dbReference>
<evidence type="ECO:0000256" key="2">
    <source>
        <dbReference type="ARBA" id="ARBA00022448"/>
    </source>
</evidence>
<dbReference type="InterPro" id="IPR023996">
    <property type="entry name" value="TonB-dep_OMP_SusC/RagA"/>
</dbReference>
<dbReference type="PROSITE" id="PS52016">
    <property type="entry name" value="TONB_DEPENDENT_REC_3"/>
    <property type="match status" value="1"/>
</dbReference>
<dbReference type="InterPro" id="IPR008969">
    <property type="entry name" value="CarboxyPept-like_regulatory"/>
</dbReference>
<dbReference type="Pfam" id="PF00593">
    <property type="entry name" value="TonB_dep_Rec_b-barrel"/>
    <property type="match status" value="1"/>
</dbReference>
<evidence type="ECO:0000313" key="12">
    <source>
        <dbReference type="EMBL" id="SDF91650.1"/>
    </source>
</evidence>
<keyword evidence="3 8" id="KW-1134">Transmembrane beta strand</keyword>
<dbReference type="Pfam" id="PF13715">
    <property type="entry name" value="CarbopepD_reg_2"/>
    <property type="match status" value="1"/>
</dbReference>
<dbReference type="Gene3D" id="2.170.130.10">
    <property type="entry name" value="TonB-dependent receptor, plug domain"/>
    <property type="match status" value="1"/>
</dbReference>
<feature type="domain" description="TonB-dependent receptor plug" evidence="11">
    <location>
        <begin position="216"/>
        <end position="337"/>
    </location>
</feature>
<dbReference type="InterPro" id="IPR000531">
    <property type="entry name" value="Beta-barrel_TonB"/>
</dbReference>
<dbReference type="SUPFAM" id="SSF56935">
    <property type="entry name" value="Porins"/>
    <property type="match status" value="1"/>
</dbReference>
<evidence type="ECO:0000256" key="5">
    <source>
        <dbReference type="ARBA" id="ARBA00023077"/>
    </source>
</evidence>
<dbReference type="InterPro" id="IPR012910">
    <property type="entry name" value="Plug_dom"/>
</dbReference>
<comment type="subcellular location">
    <subcellularLocation>
        <location evidence="1 8">Cell outer membrane</location>
        <topology evidence="1 8">Multi-pass membrane protein</topology>
    </subcellularLocation>
</comment>
<evidence type="ECO:0000256" key="8">
    <source>
        <dbReference type="PROSITE-ProRule" id="PRU01360"/>
    </source>
</evidence>
<evidence type="ECO:0000256" key="3">
    <source>
        <dbReference type="ARBA" id="ARBA00022452"/>
    </source>
</evidence>
<dbReference type="Gene3D" id="2.60.40.1120">
    <property type="entry name" value="Carboxypeptidase-like, regulatory domain"/>
    <property type="match status" value="1"/>
</dbReference>
<dbReference type="InterPro" id="IPR023997">
    <property type="entry name" value="TonB-dep_OMP_SusC/RagA_CS"/>
</dbReference>
<evidence type="ECO:0000259" key="10">
    <source>
        <dbReference type="Pfam" id="PF00593"/>
    </source>
</evidence>
<dbReference type="EMBL" id="FNCH01000002">
    <property type="protein sequence ID" value="SDF91650.1"/>
    <property type="molecule type" value="Genomic_DNA"/>
</dbReference>